<evidence type="ECO:0000259" key="5">
    <source>
        <dbReference type="PROSITE" id="PS50931"/>
    </source>
</evidence>
<dbReference type="SUPFAM" id="SSF53850">
    <property type="entry name" value="Periplasmic binding protein-like II"/>
    <property type="match status" value="1"/>
</dbReference>
<dbReference type="InterPro" id="IPR050950">
    <property type="entry name" value="HTH-type_LysR_regulators"/>
</dbReference>
<dbReference type="Pfam" id="PF03466">
    <property type="entry name" value="LysR_substrate"/>
    <property type="match status" value="1"/>
</dbReference>
<dbReference type="PROSITE" id="PS50931">
    <property type="entry name" value="HTH_LYSR"/>
    <property type="match status" value="1"/>
</dbReference>
<keyword evidence="7" id="KW-1185">Reference proteome</keyword>
<comment type="similarity">
    <text evidence="1">Belongs to the LysR transcriptional regulatory family.</text>
</comment>
<keyword evidence="3" id="KW-0238">DNA-binding</keyword>
<dbReference type="Gene3D" id="3.40.190.290">
    <property type="match status" value="1"/>
</dbReference>
<dbReference type="InterPro" id="IPR036388">
    <property type="entry name" value="WH-like_DNA-bd_sf"/>
</dbReference>
<evidence type="ECO:0000313" key="7">
    <source>
        <dbReference type="Proteomes" id="UP001363010"/>
    </source>
</evidence>
<proteinExistence type="inferred from homology"/>
<dbReference type="CDD" id="cd05466">
    <property type="entry name" value="PBP2_LTTR_substrate"/>
    <property type="match status" value="1"/>
</dbReference>
<dbReference type="SUPFAM" id="SSF46785">
    <property type="entry name" value="Winged helix' DNA-binding domain"/>
    <property type="match status" value="1"/>
</dbReference>
<evidence type="ECO:0000256" key="3">
    <source>
        <dbReference type="ARBA" id="ARBA00023125"/>
    </source>
</evidence>
<keyword evidence="2" id="KW-0805">Transcription regulation</keyword>
<protein>
    <submittedName>
        <fullName evidence="6">LysR substrate-binding domain-containing protein</fullName>
    </submittedName>
</protein>
<dbReference type="Proteomes" id="UP001363010">
    <property type="component" value="Unassembled WGS sequence"/>
</dbReference>
<name>A0ABU8WAG4_9BURK</name>
<evidence type="ECO:0000256" key="2">
    <source>
        <dbReference type="ARBA" id="ARBA00023015"/>
    </source>
</evidence>
<sequence length="299" mass="33165">MELRHLRYFCALAECLNFTRAAERVHVTQSTLSHQIRQLEDELGHELFDRIGRRVLLTEAGETFLGYASKALREVDQGLGELKRSAGALSGEVRIGATHTFNIAFVPECLAAFLTRHPTVKVCVDELAAAAIGQRLAEGTLDVGIAYEPTDPEVLWFEPLYNEEMVLVVGAGHAFAARKRLRMVELHKQPLVLLPRMFTTRTLLEQCFSSCGAEPVVAAELNTIAPMIDLVARTHLAAIVSRNAVPARDDIRVIPLESPTPMRTPGLLWKRDARQSAAVKSFARDIRKAALNRSLQLKP</sequence>
<evidence type="ECO:0000313" key="6">
    <source>
        <dbReference type="EMBL" id="MEJ8826519.1"/>
    </source>
</evidence>
<evidence type="ECO:0000256" key="4">
    <source>
        <dbReference type="ARBA" id="ARBA00023163"/>
    </source>
</evidence>
<dbReference type="InterPro" id="IPR000847">
    <property type="entry name" value="LysR_HTH_N"/>
</dbReference>
<accession>A0ABU8WAG4</accession>
<dbReference type="PANTHER" id="PTHR30419">
    <property type="entry name" value="HTH-TYPE TRANSCRIPTIONAL REGULATOR YBHD"/>
    <property type="match status" value="1"/>
</dbReference>
<evidence type="ECO:0000256" key="1">
    <source>
        <dbReference type="ARBA" id="ARBA00009437"/>
    </source>
</evidence>
<feature type="domain" description="HTH lysR-type" evidence="5">
    <location>
        <begin position="1"/>
        <end position="58"/>
    </location>
</feature>
<dbReference type="EMBL" id="JBBKZV010000035">
    <property type="protein sequence ID" value="MEJ8826519.1"/>
    <property type="molecule type" value="Genomic_DNA"/>
</dbReference>
<comment type="caution">
    <text evidence="6">The sequence shown here is derived from an EMBL/GenBank/DDBJ whole genome shotgun (WGS) entry which is preliminary data.</text>
</comment>
<dbReference type="InterPro" id="IPR036390">
    <property type="entry name" value="WH_DNA-bd_sf"/>
</dbReference>
<dbReference type="RefSeq" id="WP_340367555.1">
    <property type="nucleotide sequence ID" value="NZ_JBBKZV010000035.1"/>
</dbReference>
<gene>
    <name evidence="6" type="ORF">WKW80_31610</name>
</gene>
<organism evidence="6 7">
    <name type="scientific">Variovorax humicola</name>
    <dbReference type="NCBI Taxonomy" id="1769758"/>
    <lineage>
        <taxon>Bacteria</taxon>
        <taxon>Pseudomonadati</taxon>
        <taxon>Pseudomonadota</taxon>
        <taxon>Betaproteobacteria</taxon>
        <taxon>Burkholderiales</taxon>
        <taxon>Comamonadaceae</taxon>
        <taxon>Variovorax</taxon>
    </lineage>
</organism>
<dbReference type="InterPro" id="IPR005119">
    <property type="entry name" value="LysR_subst-bd"/>
</dbReference>
<dbReference type="Gene3D" id="1.10.10.10">
    <property type="entry name" value="Winged helix-like DNA-binding domain superfamily/Winged helix DNA-binding domain"/>
    <property type="match status" value="1"/>
</dbReference>
<dbReference type="Pfam" id="PF00126">
    <property type="entry name" value="HTH_1"/>
    <property type="match status" value="1"/>
</dbReference>
<dbReference type="PRINTS" id="PR00039">
    <property type="entry name" value="HTHLYSR"/>
</dbReference>
<keyword evidence="4" id="KW-0804">Transcription</keyword>
<reference evidence="6 7" key="1">
    <citation type="submission" date="2024-03" db="EMBL/GenBank/DDBJ databases">
        <title>Novel species of the genus Variovorax.</title>
        <authorList>
            <person name="Liu Q."/>
            <person name="Xin Y.-H."/>
        </authorList>
    </citation>
    <scope>NUCLEOTIDE SEQUENCE [LARGE SCALE GENOMIC DNA]</scope>
    <source>
        <strain evidence="6 7">KACC 18501</strain>
    </source>
</reference>